<dbReference type="EMBL" id="JBBPBN010000300">
    <property type="protein sequence ID" value="KAK8489827.1"/>
    <property type="molecule type" value="Genomic_DNA"/>
</dbReference>
<keyword evidence="2" id="KW-1185">Reference proteome</keyword>
<dbReference type="Proteomes" id="UP001396334">
    <property type="component" value="Unassembled WGS sequence"/>
</dbReference>
<comment type="caution">
    <text evidence="1">The sequence shown here is derived from an EMBL/GenBank/DDBJ whole genome shotgun (WGS) entry which is preliminary data.</text>
</comment>
<protein>
    <submittedName>
        <fullName evidence="1">Uncharacterized protein</fullName>
    </submittedName>
</protein>
<evidence type="ECO:0000313" key="2">
    <source>
        <dbReference type="Proteomes" id="UP001396334"/>
    </source>
</evidence>
<reference evidence="1 2" key="1">
    <citation type="journal article" date="2024" name="G3 (Bethesda)">
        <title>Genome assembly of Hibiscus sabdariffa L. provides insights into metabolisms of medicinal natural products.</title>
        <authorList>
            <person name="Kim T."/>
        </authorList>
    </citation>
    <scope>NUCLEOTIDE SEQUENCE [LARGE SCALE GENOMIC DNA]</scope>
    <source>
        <strain evidence="1">TK-2024</strain>
        <tissue evidence="1">Old leaves</tissue>
    </source>
</reference>
<proteinExistence type="predicted"/>
<organism evidence="1 2">
    <name type="scientific">Hibiscus sabdariffa</name>
    <name type="common">roselle</name>
    <dbReference type="NCBI Taxonomy" id="183260"/>
    <lineage>
        <taxon>Eukaryota</taxon>
        <taxon>Viridiplantae</taxon>
        <taxon>Streptophyta</taxon>
        <taxon>Embryophyta</taxon>
        <taxon>Tracheophyta</taxon>
        <taxon>Spermatophyta</taxon>
        <taxon>Magnoliopsida</taxon>
        <taxon>eudicotyledons</taxon>
        <taxon>Gunneridae</taxon>
        <taxon>Pentapetalae</taxon>
        <taxon>rosids</taxon>
        <taxon>malvids</taxon>
        <taxon>Malvales</taxon>
        <taxon>Malvaceae</taxon>
        <taxon>Malvoideae</taxon>
        <taxon>Hibiscus</taxon>
    </lineage>
</organism>
<sequence>MVGSKVSFAARDTPDSLWRKRGSLPRFSDHLQGNVVDVDLCDWVVNEATPIRALAQEMVVVGLQGFELVWIAGWIVLLSFSTVDLCDGLLASTNMWSAWFGRLELWSHTGCYLRVDAAMEEPSSFERVRVLLETSFPGWIDEVMQVTVQDSVYTIVIQEAELVRVPIVEHRDEESESKMGDKPHEASVASPELHVSSEHVRVVSLCWRVNQLWDSRCGRAGRASLDGAVGGMVNPRMLLWGMPERLLLQTTLLGVVGCV</sequence>
<gene>
    <name evidence="1" type="ORF">V6N11_013114</name>
</gene>
<accession>A0ABR2AAU6</accession>
<name>A0ABR2AAU6_9ROSI</name>
<evidence type="ECO:0000313" key="1">
    <source>
        <dbReference type="EMBL" id="KAK8489827.1"/>
    </source>
</evidence>